<organism evidence="3 4">
    <name type="scientific">Paenibacillus endophyticus</name>
    <dbReference type="NCBI Taxonomy" id="1294268"/>
    <lineage>
        <taxon>Bacteria</taxon>
        <taxon>Bacillati</taxon>
        <taxon>Bacillota</taxon>
        <taxon>Bacilli</taxon>
        <taxon>Bacillales</taxon>
        <taxon>Paenibacillaceae</taxon>
        <taxon>Paenibacillus</taxon>
    </lineage>
</organism>
<dbReference type="Proteomes" id="UP000518605">
    <property type="component" value="Unassembled WGS sequence"/>
</dbReference>
<feature type="compositionally biased region" description="Polar residues" evidence="1">
    <location>
        <begin position="123"/>
        <end position="132"/>
    </location>
</feature>
<evidence type="ECO:0000313" key="3">
    <source>
        <dbReference type="EMBL" id="MBB3152085.1"/>
    </source>
</evidence>
<proteinExistence type="predicted"/>
<keyword evidence="2" id="KW-0472">Membrane</keyword>
<gene>
    <name evidence="3" type="ORF">FHS16_002131</name>
</gene>
<sequence>MLGTWRWNVVFGIFGTVLTVAFSIGNNPIVVMLLRSMYAFIAFFVLAYGVRAILAYILQPPSLVGDSLEDNDGKGTQLDLKTPDESADLNALLKSQLQDGGSSPTTDSHNNAAVDFKPLSPPQLLSTKNTQPEELVKAIRHLTGE</sequence>
<name>A0A7W5C7F6_9BACL</name>
<dbReference type="EMBL" id="JACHXW010000005">
    <property type="protein sequence ID" value="MBB3152085.1"/>
    <property type="molecule type" value="Genomic_DNA"/>
</dbReference>
<feature type="transmembrane region" description="Helical" evidence="2">
    <location>
        <begin position="37"/>
        <end position="58"/>
    </location>
</feature>
<dbReference type="AlphaFoldDB" id="A0A7W5C7F6"/>
<keyword evidence="2" id="KW-0812">Transmembrane</keyword>
<comment type="caution">
    <text evidence="3">The sequence shown here is derived from an EMBL/GenBank/DDBJ whole genome shotgun (WGS) entry which is preliminary data.</text>
</comment>
<feature type="region of interest" description="Disordered" evidence="1">
    <location>
        <begin position="97"/>
        <end position="132"/>
    </location>
</feature>
<evidence type="ECO:0000256" key="1">
    <source>
        <dbReference type="SAM" id="MobiDB-lite"/>
    </source>
</evidence>
<reference evidence="3 4" key="1">
    <citation type="submission" date="2020-08" db="EMBL/GenBank/DDBJ databases">
        <title>Genomic Encyclopedia of Type Strains, Phase III (KMG-III): the genomes of soil and plant-associated and newly described type strains.</title>
        <authorList>
            <person name="Whitman W."/>
        </authorList>
    </citation>
    <scope>NUCLEOTIDE SEQUENCE [LARGE SCALE GENOMIC DNA]</scope>
    <source>
        <strain evidence="3 4">CECT 8234</strain>
    </source>
</reference>
<evidence type="ECO:0000313" key="4">
    <source>
        <dbReference type="Proteomes" id="UP000518605"/>
    </source>
</evidence>
<feature type="compositionally biased region" description="Polar residues" evidence="1">
    <location>
        <begin position="97"/>
        <end position="111"/>
    </location>
</feature>
<protein>
    <submittedName>
        <fullName evidence="3">Uncharacterized protein</fullName>
    </submittedName>
</protein>
<keyword evidence="2" id="KW-1133">Transmembrane helix</keyword>
<dbReference type="RefSeq" id="WP_183561695.1">
    <property type="nucleotide sequence ID" value="NZ_CBCSLB010000003.1"/>
</dbReference>
<evidence type="ECO:0000256" key="2">
    <source>
        <dbReference type="SAM" id="Phobius"/>
    </source>
</evidence>
<keyword evidence="4" id="KW-1185">Reference proteome</keyword>
<feature type="transmembrane region" description="Helical" evidence="2">
    <location>
        <begin position="7"/>
        <end position="25"/>
    </location>
</feature>
<accession>A0A7W5C7F6</accession>